<sequence>QFGLVRGPGWLSDLRFWSISQMQDPSAYLRERISSRDDDGDEAKKHLGSSSVVQAAVFLVSFIVVAVGVFLATSTSNSAVQPISITNDVTSIIDDYSAIGDGLMEIEQFAKQGEIQHDNDDDWQRLGSTAYSLVNDLTAHEAARNRFKEAIMQSTDLSNKAASLRREFTEISRELERKAPTLKSYMKDMKREEALSEEIDAEIQQNERTVSDLGTELQQAKSGLDRLTEAVQAAERAWRDQIDGTVVKARQDMERAVDLANQSQAQSKLIAQQMTVLRREIEAHSVIAAESATKSADLSHLKTISESRQKGLNALELYLERRRLVDGYSIADAIDKLKVRVADQQKEFNAYQEDDDDSVQDAAKTMNDIDQLFQNRGYKKRMMQISLDEAERKMVTLQDLQSKCGSNEVPPTDVVKSFMNDQRRPILEQLVKLNKDLSAERQWQSRIASELDQKRKRLKELEEQSTDDLRERAASARRQWETAVQQGTALERAKNDSAVLRIAAQREHDRVAKLVAAGQDKLNRVLERKRSCLESVNRLHQAMDAFLQANRNMIQRLTVIRKDYDKIAPVYANLKSLVDAGSDAVRASTQKIRTTVADIDRAINALI</sequence>
<organism evidence="2">
    <name type="scientific">Spongospora subterranea</name>
    <dbReference type="NCBI Taxonomy" id="70186"/>
    <lineage>
        <taxon>Eukaryota</taxon>
        <taxon>Sar</taxon>
        <taxon>Rhizaria</taxon>
        <taxon>Endomyxa</taxon>
        <taxon>Phytomyxea</taxon>
        <taxon>Plasmodiophorida</taxon>
        <taxon>Plasmodiophoridae</taxon>
        <taxon>Spongospora</taxon>
    </lineage>
</organism>
<dbReference type="EMBL" id="HACM01009946">
    <property type="protein sequence ID" value="CRZ10388.1"/>
    <property type="molecule type" value="Transcribed_RNA"/>
</dbReference>
<accession>A0A0H5R8C7</accession>
<evidence type="ECO:0000256" key="1">
    <source>
        <dbReference type="SAM" id="Coils"/>
    </source>
</evidence>
<reference evidence="2" key="1">
    <citation type="submission" date="2015-04" db="EMBL/GenBank/DDBJ databases">
        <title>The genome sequence of the plant pathogenic Rhizarian Plasmodiophora brassicae reveals insights in its biotrophic life cycle and the origin of chitin synthesis.</title>
        <authorList>
            <person name="Schwelm A."/>
            <person name="Fogelqvist J."/>
            <person name="Knaust A."/>
            <person name="Julke S."/>
            <person name="Lilja T."/>
            <person name="Dhandapani V."/>
            <person name="Bonilla-Rosso G."/>
            <person name="Karlsson M."/>
            <person name="Shevchenko A."/>
            <person name="Choi S.R."/>
            <person name="Kim H.G."/>
            <person name="Park J.Y."/>
            <person name="Lim Y.P."/>
            <person name="Ludwig-Muller J."/>
            <person name="Dixelius C."/>
        </authorList>
    </citation>
    <scope>NUCLEOTIDE SEQUENCE</scope>
    <source>
        <tissue evidence="2">Potato root galls</tissue>
    </source>
</reference>
<protein>
    <submittedName>
        <fullName evidence="2">Uncharacterized protein</fullName>
    </submittedName>
</protein>
<name>A0A0H5R8C7_9EUKA</name>
<proteinExistence type="predicted"/>
<keyword evidence="1" id="KW-0175">Coiled coil</keyword>
<dbReference type="AlphaFoldDB" id="A0A0H5R8C7"/>
<feature type="coiled-coil region" evidence="1">
    <location>
        <begin position="182"/>
        <end position="237"/>
    </location>
</feature>
<evidence type="ECO:0000313" key="2">
    <source>
        <dbReference type="EMBL" id="CRZ10388.1"/>
    </source>
</evidence>
<feature type="non-terminal residue" evidence="2">
    <location>
        <position position="1"/>
    </location>
</feature>
<feature type="coiled-coil region" evidence="1">
    <location>
        <begin position="444"/>
        <end position="479"/>
    </location>
</feature>